<dbReference type="EMBL" id="HBII01002128">
    <property type="protein sequence ID" value="CAE0342040.1"/>
    <property type="molecule type" value="Transcribed_RNA"/>
</dbReference>
<evidence type="ECO:0000313" key="2">
    <source>
        <dbReference type="EMBL" id="CAE0342040.1"/>
    </source>
</evidence>
<dbReference type="Pfam" id="PF25087">
    <property type="entry name" value="GMPPB_C"/>
    <property type="match status" value="1"/>
</dbReference>
<dbReference type="AlphaFoldDB" id="A0A7S3N4Y2"/>
<dbReference type="InterPro" id="IPR050486">
    <property type="entry name" value="Mannose-1P_guanyltransferase"/>
</dbReference>
<dbReference type="InterPro" id="IPR011004">
    <property type="entry name" value="Trimer_LpxA-like_sf"/>
</dbReference>
<organism evidence="2">
    <name type="scientific">Euplotes harpa</name>
    <dbReference type="NCBI Taxonomy" id="151035"/>
    <lineage>
        <taxon>Eukaryota</taxon>
        <taxon>Sar</taxon>
        <taxon>Alveolata</taxon>
        <taxon>Ciliophora</taxon>
        <taxon>Intramacronucleata</taxon>
        <taxon>Spirotrichea</taxon>
        <taxon>Hypotrichia</taxon>
        <taxon>Euplotida</taxon>
        <taxon>Euplotidae</taxon>
        <taxon>Euplotes</taxon>
    </lineage>
</organism>
<proteinExistence type="predicted"/>
<dbReference type="PANTHER" id="PTHR22572">
    <property type="entry name" value="SUGAR-1-PHOSPHATE GUANYL TRANSFERASE"/>
    <property type="match status" value="1"/>
</dbReference>
<dbReference type="Gene3D" id="2.160.10.10">
    <property type="entry name" value="Hexapeptide repeat proteins"/>
    <property type="match status" value="1"/>
</dbReference>
<reference evidence="2" key="1">
    <citation type="submission" date="2021-01" db="EMBL/GenBank/DDBJ databases">
        <authorList>
            <person name="Corre E."/>
            <person name="Pelletier E."/>
            <person name="Niang G."/>
            <person name="Scheremetjew M."/>
            <person name="Finn R."/>
            <person name="Kale V."/>
            <person name="Holt S."/>
            <person name="Cochrane G."/>
            <person name="Meng A."/>
            <person name="Brown T."/>
            <person name="Cohen L."/>
        </authorList>
    </citation>
    <scope>NUCLEOTIDE SEQUENCE</scope>
    <source>
        <strain evidence="2">FSP1.4</strain>
    </source>
</reference>
<sequence length="107" mass="11944">MIHPTAKVADDALIGPDVSIGENCVIESGVRIKKSCVFPDTVICEHSLISQSIIGRECYIGKWARIEKMAVLAEDVRIDDEVFINGSQILPHKEIKDNHYEHGEIIM</sequence>
<protein>
    <recommendedName>
        <fullName evidence="1">Mannose-1-phosphate guanyltransferase C-terminal domain-containing protein</fullName>
    </recommendedName>
</protein>
<dbReference type="InterPro" id="IPR056729">
    <property type="entry name" value="GMPPB_C"/>
</dbReference>
<accession>A0A7S3N4Y2</accession>
<feature type="domain" description="Mannose-1-phosphate guanyltransferase C-terminal" evidence="1">
    <location>
        <begin position="1"/>
        <end position="103"/>
    </location>
</feature>
<name>A0A7S3N4Y2_9SPIT</name>
<gene>
    <name evidence="2" type="ORF">EHAR0213_LOCUS947</name>
</gene>
<evidence type="ECO:0000259" key="1">
    <source>
        <dbReference type="Pfam" id="PF25087"/>
    </source>
</evidence>
<dbReference type="SUPFAM" id="SSF51161">
    <property type="entry name" value="Trimeric LpxA-like enzymes"/>
    <property type="match status" value="1"/>
</dbReference>